<protein>
    <submittedName>
        <fullName evidence="2">VOC family protein</fullName>
    </submittedName>
</protein>
<dbReference type="EMBL" id="JBBJUP010000018">
    <property type="protein sequence ID" value="MEJ8281315.1"/>
    <property type="molecule type" value="Genomic_DNA"/>
</dbReference>
<dbReference type="InterPro" id="IPR037523">
    <property type="entry name" value="VOC_core"/>
</dbReference>
<name>A0ABU8TD12_9PSEU</name>
<accession>A0ABU8TD12</accession>
<gene>
    <name evidence="2" type="ORF">WJX68_20420</name>
</gene>
<evidence type="ECO:0000313" key="2">
    <source>
        <dbReference type="EMBL" id="MEJ8281315.1"/>
    </source>
</evidence>
<dbReference type="SUPFAM" id="SSF54593">
    <property type="entry name" value="Glyoxalase/Bleomycin resistance protein/Dihydroxybiphenyl dioxygenase"/>
    <property type="match status" value="1"/>
</dbReference>
<dbReference type="Proteomes" id="UP001364211">
    <property type="component" value="Unassembled WGS sequence"/>
</dbReference>
<dbReference type="CDD" id="cd08351">
    <property type="entry name" value="ChaP_like"/>
    <property type="match status" value="1"/>
</dbReference>
<feature type="domain" description="VOC" evidence="1">
    <location>
        <begin position="3"/>
        <end position="122"/>
    </location>
</feature>
<evidence type="ECO:0000313" key="3">
    <source>
        <dbReference type="Proteomes" id="UP001364211"/>
    </source>
</evidence>
<organism evidence="2 3">
    <name type="scientific">Pseudonocardia spirodelae</name>
    <dbReference type="NCBI Taxonomy" id="3133431"/>
    <lineage>
        <taxon>Bacteria</taxon>
        <taxon>Bacillati</taxon>
        <taxon>Actinomycetota</taxon>
        <taxon>Actinomycetes</taxon>
        <taxon>Pseudonocardiales</taxon>
        <taxon>Pseudonocardiaceae</taxon>
        <taxon>Pseudonocardia</taxon>
    </lineage>
</organism>
<evidence type="ECO:0000259" key="1">
    <source>
        <dbReference type="PROSITE" id="PS51819"/>
    </source>
</evidence>
<proteinExistence type="predicted"/>
<reference evidence="2 3" key="1">
    <citation type="submission" date="2024-03" db="EMBL/GenBank/DDBJ databases">
        <title>Draft genome sequence of Pseudonocardia sp. DW16-2.</title>
        <authorList>
            <person name="Duangmal K."/>
        </authorList>
    </citation>
    <scope>NUCLEOTIDE SEQUENCE [LARGE SCALE GENOMIC DNA]</scope>
    <source>
        <strain evidence="2 3">DW16-2</strain>
    </source>
</reference>
<sequence length="128" mass="13933">MAELNHTIVASRDKHAGAAYLAEILGLPEPTSFGPFRVVHVANGVDLDYADVREGEDIAVAHYAFLVSEDEFDAAFGRITARGQQYWADPHGARPGEINTDDGGRGVYFDDPSGHRMELLTVPYGGWS</sequence>
<comment type="caution">
    <text evidence="2">The sequence shown here is derived from an EMBL/GenBank/DDBJ whole genome shotgun (WGS) entry which is preliminary data.</text>
</comment>
<dbReference type="Gene3D" id="3.10.180.10">
    <property type="entry name" value="2,3-Dihydroxybiphenyl 1,2-Dioxygenase, domain 1"/>
    <property type="match status" value="1"/>
</dbReference>
<dbReference type="RefSeq" id="WP_340293433.1">
    <property type="nucleotide sequence ID" value="NZ_JBBJUP010000018.1"/>
</dbReference>
<dbReference type="InterPro" id="IPR029068">
    <property type="entry name" value="Glyas_Bleomycin-R_OHBP_Dase"/>
</dbReference>
<keyword evidence="3" id="KW-1185">Reference proteome</keyword>
<dbReference type="PROSITE" id="PS51819">
    <property type="entry name" value="VOC"/>
    <property type="match status" value="1"/>
</dbReference>